<dbReference type="GO" id="GO:0003995">
    <property type="term" value="F:acyl-CoA dehydrogenase activity"/>
    <property type="evidence" value="ECO:0007669"/>
    <property type="project" value="InterPro"/>
</dbReference>
<comment type="caution">
    <text evidence="2">The sequence shown here is derived from an EMBL/GenBank/DDBJ whole genome shotgun (WGS) entry which is preliminary data.</text>
</comment>
<keyword evidence="3" id="KW-1185">Reference proteome</keyword>
<sequence length="340" mass="38615">MSELIKLNLTSTLANLGEELLNPSEELLQIINREHQYNAWFTPENVLQAVQAIGKMLNRADLKKWLPEDASTVFTGKKVGLVLAGNIPVVGFHDVLCVLVSGHFAMIKASANDARLITYILQKLVALEPEFANRYEFTERLANFDAVMATGSNNTSRYFEYYFGKVPNIIRKNRNSLALLSGFENEEQLQKLGHDIFDYYGLGCRNVSKILVPEGYDFGILFRAIEPFQPIINHHKYNNNYDYNKSVYLVNQAKHLDNGFLLLKQDEKLASPLAVLYYDFYADLNDAITKLNTQKEAIQCVVSSMKLNADVPFVDFGESQQPRLWDYADGVDTMAFLKTI</sequence>
<gene>
    <name evidence="2" type="ORF">GO621_11500</name>
</gene>
<accession>A0A7K1SXW1</accession>
<dbReference type="InterPro" id="IPR008670">
    <property type="entry name" value="CoA_reduct_LuxC"/>
</dbReference>
<name>A0A7K1SXW1_9SPHI</name>
<organism evidence="2 3">
    <name type="scientific">Mucilaginibacter arboris</name>
    <dbReference type="NCBI Taxonomy" id="2682090"/>
    <lineage>
        <taxon>Bacteria</taxon>
        <taxon>Pseudomonadati</taxon>
        <taxon>Bacteroidota</taxon>
        <taxon>Sphingobacteriia</taxon>
        <taxon>Sphingobacteriales</taxon>
        <taxon>Sphingobacteriaceae</taxon>
        <taxon>Mucilaginibacter</taxon>
    </lineage>
</organism>
<dbReference type="AlphaFoldDB" id="A0A7K1SXW1"/>
<reference evidence="2 3" key="1">
    <citation type="submission" date="2019-12" db="EMBL/GenBank/DDBJ databases">
        <title>Mucilaginibacter sp. HMF7410 genome sequencing and assembly.</title>
        <authorList>
            <person name="Kang H."/>
            <person name="Cha I."/>
            <person name="Kim H."/>
            <person name="Joh K."/>
        </authorList>
    </citation>
    <scope>NUCLEOTIDE SEQUENCE [LARGE SCALE GENOMIC DNA]</scope>
    <source>
        <strain evidence="2 3">HMF7410</strain>
    </source>
</reference>
<protein>
    <submittedName>
        <fullName evidence="2">Acyl-CoA reductase</fullName>
    </submittedName>
</protein>
<evidence type="ECO:0000256" key="1">
    <source>
        <dbReference type="ARBA" id="ARBA00022857"/>
    </source>
</evidence>
<dbReference type="Proteomes" id="UP000462014">
    <property type="component" value="Unassembled WGS sequence"/>
</dbReference>
<keyword evidence="1" id="KW-0521">NADP</keyword>
<proteinExistence type="predicted"/>
<dbReference type="EMBL" id="WPIK01000009">
    <property type="protein sequence ID" value="MVN22156.1"/>
    <property type="molecule type" value="Genomic_DNA"/>
</dbReference>
<dbReference type="Pfam" id="PF05893">
    <property type="entry name" value="LuxC"/>
    <property type="match status" value="1"/>
</dbReference>
<evidence type="ECO:0000313" key="2">
    <source>
        <dbReference type="EMBL" id="MVN22156.1"/>
    </source>
</evidence>
<evidence type="ECO:0000313" key="3">
    <source>
        <dbReference type="Proteomes" id="UP000462014"/>
    </source>
</evidence>
<dbReference type="RefSeq" id="WP_157567128.1">
    <property type="nucleotide sequence ID" value="NZ_WPIK01000009.1"/>
</dbReference>
<dbReference type="GO" id="GO:0008218">
    <property type="term" value="P:bioluminescence"/>
    <property type="evidence" value="ECO:0007669"/>
    <property type="project" value="InterPro"/>
</dbReference>